<dbReference type="InterPro" id="IPR055828">
    <property type="entry name" value="DUF7405"/>
</dbReference>
<dbReference type="EMBL" id="RAPO01000001">
    <property type="protein sequence ID" value="RKD97117.1"/>
    <property type="molecule type" value="Genomic_DNA"/>
</dbReference>
<feature type="compositionally biased region" description="Basic and acidic residues" evidence="1">
    <location>
        <begin position="356"/>
        <end position="367"/>
    </location>
</feature>
<keyword evidence="2" id="KW-0560">Oxidoreductase</keyword>
<dbReference type="PROSITE" id="PS51257">
    <property type="entry name" value="PROKAR_LIPOPROTEIN"/>
    <property type="match status" value="1"/>
</dbReference>
<reference evidence="2 3" key="1">
    <citation type="submission" date="2018-09" db="EMBL/GenBank/DDBJ databases">
        <title>Genomic Encyclopedia of Archaeal and Bacterial Type Strains, Phase II (KMG-II): from individual species to whole genera.</title>
        <authorList>
            <person name="Goeker M."/>
        </authorList>
    </citation>
    <scope>NUCLEOTIDE SEQUENCE [LARGE SCALE GENOMIC DNA]</scope>
    <source>
        <strain evidence="2 3">DSM 13151</strain>
    </source>
</reference>
<dbReference type="PROSITE" id="PS51318">
    <property type="entry name" value="TAT"/>
    <property type="match status" value="1"/>
</dbReference>
<dbReference type="RefSeq" id="WP_120242691.1">
    <property type="nucleotide sequence ID" value="NZ_RAPO01000001.1"/>
</dbReference>
<comment type="caution">
    <text evidence="2">The sequence shown here is derived from an EMBL/GenBank/DDBJ whole genome shotgun (WGS) entry which is preliminary data.</text>
</comment>
<keyword evidence="3" id="KW-1185">Reference proteome</keyword>
<dbReference type="AlphaFoldDB" id="A0A419WNV8"/>
<feature type="compositionally biased region" description="Basic and acidic residues" evidence="1">
    <location>
        <begin position="338"/>
        <end position="347"/>
    </location>
</feature>
<dbReference type="OrthoDB" id="212084at2157"/>
<dbReference type="Proteomes" id="UP000283805">
    <property type="component" value="Unassembled WGS sequence"/>
</dbReference>
<feature type="region of interest" description="Disordered" evidence="1">
    <location>
        <begin position="90"/>
        <end position="109"/>
    </location>
</feature>
<dbReference type="SUPFAM" id="SSF54909">
    <property type="entry name" value="Dimeric alpha+beta barrel"/>
    <property type="match status" value="1"/>
</dbReference>
<gene>
    <name evidence="2" type="ORF">ATJ93_0098</name>
</gene>
<protein>
    <submittedName>
        <fullName evidence="2">Deferrochelatase/peroxidase EfeB</fullName>
    </submittedName>
</protein>
<dbReference type="InterPro" id="IPR006311">
    <property type="entry name" value="TAT_signal"/>
</dbReference>
<dbReference type="Pfam" id="PF24152">
    <property type="entry name" value="DUF7405"/>
    <property type="match status" value="1"/>
</dbReference>
<accession>A0A419WNV8</accession>
<proteinExistence type="predicted"/>
<evidence type="ECO:0000256" key="1">
    <source>
        <dbReference type="SAM" id="MobiDB-lite"/>
    </source>
</evidence>
<dbReference type="GO" id="GO:0004601">
    <property type="term" value="F:peroxidase activity"/>
    <property type="evidence" value="ECO:0007669"/>
    <property type="project" value="UniProtKB-KW"/>
</dbReference>
<evidence type="ECO:0000313" key="3">
    <source>
        <dbReference type="Proteomes" id="UP000283805"/>
    </source>
</evidence>
<evidence type="ECO:0000313" key="2">
    <source>
        <dbReference type="EMBL" id="RKD97117.1"/>
    </source>
</evidence>
<feature type="region of interest" description="Disordered" evidence="1">
    <location>
        <begin position="34"/>
        <end position="56"/>
    </location>
</feature>
<sequence length="449" mass="49208">MTLPDRSSLPRRDYLRALVAVGGTTALSACLEFASDGADGDPDVPTGTDDPESLPDRQHAWNEALGTDDDGNVQPPEHHVLVALSLRDDVLEDTGGGDGNGDGDPIDADARETTESALRTLERAYEWSNDGLVFTLGYTPAYFHRFDASLSDAVDLPDPEALTAQEAPEFDDFDAVLHLASDRPEVVLEAEEWLFGERDQLNGLEIETDLTGVFERLEERRRTGFVGAGLPAEHTDVPGVPESVPEEAPFFMGFRSGFRASQATEDRVTIESGPFAGGTTQHVESLEINLEQWFQQENHTQRVSKLFSREHAEEGLTGDVGEELTTANGLTTERIDATEADAREHNVVGHAQKAARAREDGEPPLLRRDFNTVDGDRPGVHFLALQRGIDDFVRTREAMTGADLDVPMANNGIRHYIFVERRGNYLVPPRSLRALPPATPESEADNDAD</sequence>
<dbReference type="InterPro" id="IPR011008">
    <property type="entry name" value="Dimeric_a/b-barrel"/>
</dbReference>
<keyword evidence="2" id="KW-0575">Peroxidase</keyword>
<organism evidence="2 3">
    <name type="scientific">Halopiger aswanensis</name>
    <dbReference type="NCBI Taxonomy" id="148449"/>
    <lineage>
        <taxon>Archaea</taxon>
        <taxon>Methanobacteriati</taxon>
        <taxon>Methanobacteriota</taxon>
        <taxon>Stenosarchaea group</taxon>
        <taxon>Halobacteria</taxon>
        <taxon>Halobacteriales</taxon>
        <taxon>Natrialbaceae</taxon>
        <taxon>Halopiger</taxon>
    </lineage>
</organism>
<feature type="region of interest" description="Disordered" evidence="1">
    <location>
        <begin position="338"/>
        <end position="367"/>
    </location>
</feature>
<name>A0A419WNV8_9EURY</name>